<dbReference type="GO" id="GO:0030892">
    <property type="term" value="C:mitotic cohesin complex"/>
    <property type="evidence" value="ECO:0007669"/>
    <property type="project" value="TreeGrafter"/>
</dbReference>
<dbReference type="InterPro" id="IPR023093">
    <property type="entry name" value="ScpA-like_C"/>
</dbReference>
<comment type="subcellular location">
    <subcellularLocation>
        <location evidence="1">Nucleus</location>
    </subcellularLocation>
</comment>
<dbReference type="GO" id="GO:0005634">
    <property type="term" value="C:nucleus"/>
    <property type="evidence" value="ECO:0007669"/>
    <property type="project" value="UniProtKB-SubCell"/>
</dbReference>
<feature type="compositionally biased region" description="Acidic residues" evidence="3">
    <location>
        <begin position="474"/>
        <end position="487"/>
    </location>
</feature>
<dbReference type="Proteomes" id="UP001270362">
    <property type="component" value="Unassembled WGS sequence"/>
</dbReference>
<protein>
    <submittedName>
        <fullName evidence="6">Rec8 like protein-domain-containing protein</fullName>
    </submittedName>
</protein>
<feature type="domain" description="Rad21/Rec8-like protein N-terminal" evidence="5">
    <location>
        <begin position="1"/>
        <end position="114"/>
    </location>
</feature>
<dbReference type="Gene3D" id="1.10.10.580">
    <property type="entry name" value="Structural maintenance of chromosome 1. Chain E"/>
    <property type="match status" value="1"/>
</dbReference>
<dbReference type="InterPro" id="IPR039781">
    <property type="entry name" value="Rad21/Rec8-like"/>
</dbReference>
<dbReference type="CDD" id="cd21789">
    <property type="entry name" value="Rad21_Rec8_M_SpRec8p-like"/>
    <property type="match status" value="1"/>
</dbReference>
<reference evidence="6" key="2">
    <citation type="submission" date="2023-06" db="EMBL/GenBank/DDBJ databases">
        <authorList>
            <consortium name="Lawrence Berkeley National Laboratory"/>
            <person name="Haridas S."/>
            <person name="Hensen N."/>
            <person name="Bonometti L."/>
            <person name="Westerberg I."/>
            <person name="Brannstrom I.O."/>
            <person name="Guillou S."/>
            <person name="Cros-Aarteil S."/>
            <person name="Calhoun S."/>
            <person name="Kuo A."/>
            <person name="Mondo S."/>
            <person name="Pangilinan J."/>
            <person name="Riley R."/>
            <person name="Labutti K."/>
            <person name="Andreopoulos B."/>
            <person name="Lipzen A."/>
            <person name="Chen C."/>
            <person name="Yanf M."/>
            <person name="Daum C."/>
            <person name="Ng V."/>
            <person name="Clum A."/>
            <person name="Steindorff A."/>
            <person name="Ohm R."/>
            <person name="Martin F."/>
            <person name="Silar P."/>
            <person name="Natvig D."/>
            <person name="Lalanne C."/>
            <person name="Gautier V."/>
            <person name="Ament-Velasquez S.L."/>
            <person name="Kruys A."/>
            <person name="Hutchinson M.I."/>
            <person name="Powell A.J."/>
            <person name="Barry K."/>
            <person name="Miller A.N."/>
            <person name="Grigoriev I.V."/>
            <person name="Debuchy R."/>
            <person name="Gladieux P."/>
            <person name="Thoren M.H."/>
            <person name="Johannesson H."/>
        </authorList>
    </citation>
    <scope>NUCLEOTIDE SEQUENCE</scope>
    <source>
        <strain evidence="6">CBS 314.62</strain>
    </source>
</reference>
<feature type="region of interest" description="Disordered" evidence="3">
    <location>
        <begin position="279"/>
        <end position="304"/>
    </location>
</feature>
<reference evidence="6" key="1">
    <citation type="journal article" date="2023" name="Mol. Phylogenet. Evol.">
        <title>Genome-scale phylogeny and comparative genomics of the fungal order Sordariales.</title>
        <authorList>
            <person name="Hensen N."/>
            <person name="Bonometti L."/>
            <person name="Westerberg I."/>
            <person name="Brannstrom I.O."/>
            <person name="Guillou S."/>
            <person name="Cros-Aarteil S."/>
            <person name="Calhoun S."/>
            <person name="Haridas S."/>
            <person name="Kuo A."/>
            <person name="Mondo S."/>
            <person name="Pangilinan J."/>
            <person name="Riley R."/>
            <person name="LaButti K."/>
            <person name="Andreopoulos B."/>
            <person name="Lipzen A."/>
            <person name="Chen C."/>
            <person name="Yan M."/>
            <person name="Daum C."/>
            <person name="Ng V."/>
            <person name="Clum A."/>
            <person name="Steindorff A."/>
            <person name="Ohm R.A."/>
            <person name="Martin F."/>
            <person name="Silar P."/>
            <person name="Natvig D.O."/>
            <person name="Lalanne C."/>
            <person name="Gautier V."/>
            <person name="Ament-Velasquez S.L."/>
            <person name="Kruys A."/>
            <person name="Hutchinson M.I."/>
            <person name="Powell A.J."/>
            <person name="Barry K."/>
            <person name="Miller A.N."/>
            <person name="Grigoriev I.V."/>
            <person name="Debuchy R."/>
            <person name="Gladieux P."/>
            <person name="Hiltunen Thoren M."/>
            <person name="Johannesson H."/>
        </authorList>
    </citation>
    <scope>NUCLEOTIDE SEQUENCE</scope>
    <source>
        <strain evidence="6">CBS 314.62</strain>
    </source>
</reference>
<proteinExistence type="predicted"/>
<name>A0AAE1CHR5_9PEZI</name>
<dbReference type="GO" id="GO:0003682">
    <property type="term" value="F:chromatin binding"/>
    <property type="evidence" value="ECO:0007669"/>
    <property type="project" value="TreeGrafter"/>
</dbReference>
<keyword evidence="7" id="KW-1185">Reference proteome</keyword>
<dbReference type="GO" id="GO:0007064">
    <property type="term" value="P:mitotic sister chromatid cohesion"/>
    <property type="evidence" value="ECO:0007669"/>
    <property type="project" value="TreeGrafter"/>
</dbReference>
<gene>
    <name evidence="6" type="ORF">B0T22DRAFT_533784</name>
</gene>
<keyword evidence="2" id="KW-0539">Nucleus</keyword>
<evidence type="ECO:0000313" key="7">
    <source>
        <dbReference type="Proteomes" id="UP001270362"/>
    </source>
</evidence>
<feature type="domain" description="Rad21/Rec8-like protein C-terminal eukaryotic" evidence="4">
    <location>
        <begin position="641"/>
        <end position="677"/>
    </location>
</feature>
<accession>A0AAE1CHR5</accession>
<dbReference type="PANTHER" id="PTHR12585">
    <property type="entry name" value="SCC1 / RAD21 FAMILY MEMBER"/>
    <property type="match status" value="1"/>
</dbReference>
<dbReference type="Pfam" id="PF04825">
    <property type="entry name" value="Rad21_Rec8_N"/>
    <property type="match status" value="1"/>
</dbReference>
<evidence type="ECO:0000313" key="6">
    <source>
        <dbReference type="EMBL" id="KAK3694810.1"/>
    </source>
</evidence>
<dbReference type="Pfam" id="PF04824">
    <property type="entry name" value="Rad21_Rec8"/>
    <property type="match status" value="1"/>
</dbReference>
<comment type="caution">
    <text evidence="6">The sequence shown here is derived from an EMBL/GenBank/DDBJ whole genome shotgun (WGS) entry which is preliminary data.</text>
</comment>
<feature type="compositionally biased region" description="Polar residues" evidence="3">
    <location>
        <begin position="508"/>
        <end position="520"/>
    </location>
</feature>
<evidence type="ECO:0000256" key="3">
    <source>
        <dbReference type="SAM" id="MobiDB-lite"/>
    </source>
</evidence>
<feature type="compositionally biased region" description="Acidic residues" evidence="3">
    <location>
        <begin position="695"/>
        <end position="707"/>
    </location>
</feature>
<feature type="compositionally biased region" description="Basic and acidic residues" evidence="3">
    <location>
        <begin position="443"/>
        <end position="453"/>
    </location>
</feature>
<sequence length="707" mass="77673">MFYSHEILTNQQHGVATVWLVSTIGLRSTNRKISRKAIQEVDVQKTCDTILHPGAPIALRLQGHLLHGVSQVYSQQCTYVLTDAEKVQSQMRTFYGMLSTGDHIIDLRTTKTKRNQLMLQDDPGFEITMNLPVFDFDDRGNLVASQVSQASRKTSSQLSPLQRSILSSGGGGSLLGGFDLPHSWSNRMSSQLESPLKPGSIGFGSMGNEPLPFPEDDAQVFEDLGIEIDSDGNIITHGEDEPELPKLSLLGSEGTHHPVEDDDPFAAVDDEGDVVMNFNDPPLPEAEAFPPHQQEEQQPRSQGDIYQQALESEISSDRVVTHARKRKPPVPHGPDVVTKVNRSEIRAWGLNYLADAERARKTRRGATIADAKKNAFHFIFGRGLADVGFPGIPKFTSPLAQFFAGEELQAQLLGIAAEQEDNRPQRGRRRTALEALELEDEDAERRVRPRLDTEEPEQAGQGQGQGQAPAQQQENDDPLVPGDEEEAEVGRKANSALPDLPSDLPWNRPSSQIPGSSARQGTAEPGQFSGRPVSASPLHGRGSHLPEIERFSDQPVFGSDGFAPLHSANTFSDPIMEGGPTGSQEAAAPANVSQVMRQALDSEGHNFLSFMEGIAKEKGYLREEDGRHWVDFDDLFQQGDKSRAVLVQAFYHLLSLTTKNAIKVEQDSQNIKPFGTIRVGIQLPDAEDAMKEIGDSQDEEDEDDEVN</sequence>
<dbReference type="EMBL" id="JAULSO010000001">
    <property type="protein sequence ID" value="KAK3694810.1"/>
    <property type="molecule type" value="Genomic_DNA"/>
</dbReference>
<dbReference type="PANTHER" id="PTHR12585:SF70">
    <property type="entry name" value="RAD21_REC8 N TERMINAL DOMAIN PROTEIN (AFU_ORTHOLOGUE AFUA_6G02900)"/>
    <property type="match status" value="1"/>
</dbReference>
<feature type="region of interest" description="Disordered" evidence="3">
    <location>
        <begin position="238"/>
        <end position="262"/>
    </location>
</feature>
<evidence type="ECO:0000256" key="2">
    <source>
        <dbReference type="ARBA" id="ARBA00023242"/>
    </source>
</evidence>
<evidence type="ECO:0000259" key="4">
    <source>
        <dbReference type="Pfam" id="PF04824"/>
    </source>
</evidence>
<feature type="region of interest" description="Disordered" evidence="3">
    <location>
        <begin position="433"/>
        <end position="544"/>
    </location>
</feature>
<organism evidence="6 7">
    <name type="scientific">Podospora appendiculata</name>
    <dbReference type="NCBI Taxonomy" id="314037"/>
    <lineage>
        <taxon>Eukaryota</taxon>
        <taxon>Fungi</taxon>
        <taxon>Dikarya</taxon>
        <taxon>Ascomycota</taxon>
        <taxon>Pezizomycotina</taxon>
        <taxon>Sordariomycetes</taxon>
        <taxon>Sordariomycetidae</taxon>
        <taxon>Sordariales</taxon>
        <taxon>Podosporaceae</taxon>
        <taxon>Podospora</taxon>
    </lineage>
</organism>
<feature type="region of interest" description="Disordered" evidence="3">
    <location>
        <begin position="686"/>
        <end position="707"/>
    </location>
</feature>
<dbReference type="AlphaFoldDB" id="A0AAE1CHR5"/>
<evidence type="ECO:0000259" key="5">
    <source>
        <dbReference type="Pfam" id="PF04825"/>
    </source>
</evidence>
<dbReference type="InterPro" id="IPR006909">
    <property type="entry name" value="Rad21/Rec8_C_eu"/>
</dbReference>
<evidence type="ECO:0000256" key="1">
    <source>
        <dbReference type="ARBA" id="ARBA00004123"/>
    </source>
</evidence>
<dbReference type="InterPro" id="IPR006910">
    <property type="entry name" value="Rad21_Rec8_N"/>
</dbReference>